<dbReference type="GO" id="GO:0005886">
    <property type="term" value="C:plasma membrane"/>
    <property type="evidence" value="ECO:0007669"/>
    <property type="project" value="UniProtKB-SubCell"/>
</dbReference>
<keyword evidence="2" id="KW-1003">Cell membrane</keyword>
<keyword evidence="3" id="KW-0812">Transmembrane</keyword>
<name>A0AAE2W0S0_9RHOB</name>
<feature type="chain" id="PRO_5042261833" evidence="6">
    <location>
        <begin position="21"/>
        <end position="152"/>
    </location>
</feature>
<evidence type="ECO:0000256" key="6">
    <source>
        <dbReference type="SAM" id="SignalP"/>
    </source>
</evidence>
<dbReference type="InterPro" id="IPR004010">
    <property type="entry name" value="Double_Cache_2"/>
</dbReference>
<dbReference type="SMART" id="SM01049">
    <property type="entry name" value="Cache_2"/>
    <property type="match status" value="1"/>
</dbReference>
<dbReference type="Proteomes" id="UP000732193">
    <property type="component" value="Unassembled WGS sequence"/>
</dbReference>
<evidence type="ECO:0000313" key="8">
    <source>
        <dbReference type="EMBL" id="MBM1715390.1"/>
    </source>
</evidence>
<proteinExistence type="predicted"/>
<gene>
    <name evidence="8" type="ORF">JQV55_17615</name>
</gene>
<comment type="caution">
    <text evidence="8">The sequence shown here is derived from an EMBL/GenBank/DDBJ whole genome shotgun (WGS) entry which is preliminary data.</text>
</comment>
<protein>
    <submittedName>
        <fullName evidence="8">Cache domain-containing protein</fullName>
    </submittedName>
</protein>
<dbReference type="InterPro" id="IPR033480">
    <property type="entry name" value="sCache_2"/>
</dbReference>
<evidence type="ECO:0000313" key="9">
    <source>
        <dbReference type="Proteomes" id="UP000732193"/>
    </source>
</evidence>
<comment type="subcellular location">
    <subcellularLocation>
        <location evidence="1">Cell membrane</location>
        <topology evidence="1">Multi-pass membrane protein</topology>
    </subcellularLocation>
</comment>
<keyword evidence="9" id="KW-1185">Reference proteome</keyword>
<organism evidence="8 9">
    <name type="scientific">Sulfitobacter geojensis</name>
    <dbReference type="NCBI Taxonomy" id="1342299"/>
    <lineage>
        <taxon>Bacteria</taxon>
        <taxon>Pseudomonadati</taxon>
        <taxon>Pseudomonadota</taxon>
        <taxon>Alphaproteobacteria</taxon>
        <taxon>Rhodobacterales</taxon>
        <taxon>Roseobacteraceae</taxon>
        <taxon>Sulfitobacter</taxon>
    </lineage>
</organism>
<dbReference type="Pfam" id="PF08269">
    <property type="entry name" value="dCache_2"/>
    <property type="match status" value="1"/>
</dbReference>
<evidence type="ECO:0000256" key="4">
    <source>
        <dbReference type="ARBA" id="ARBA00022989"/>
    </source>
</evidence>
<evidence type="ECO:0000256" key="2">
    <source>
        <dbReference type="ARBA" id="ARBA00022475"/>
    </source>
</evidence>
<dbReference type="AlphaFoldDB" id="A0AAE2W0S0"/>
<reference evidence="8 9" key="1">
    <citation type="submission" date="2021-01" db="EMBL/GenBank/DDBJ databases">
        <title>Diatom-associated Roseobacters Show Island Model of Population Structure.</title>
        <authorList>
            <person name="Qu L."/>
            <person name="Feng X."/>
            <person name="Chen Y."/>
            <person name="Li L."/>
            <person name="Wang X."/>
            <person name="Hu Z."/>
            <person name="Wang H."/>
            <person name="Luo H."/>
        </authorList>
    </citation>
    <scope>NUCLEOTIDE SEQUENCE [LARGE SCALE GENOMIC DNA]</scope>
    <source>
        <strain evidence="8 9">TR60-84</strain>
    </source>
</reference>
<keyword evidence="6" id="KW-0732">Signal</keyword>
<dbReference type="RefSeq" id="WP_082894776.1">
    <property type="nucleotide sequence ID" value="NZ_CANKZB010000008.1"/>
</dbReference>
<feature type="signal peptide" evidence="6">
    <location>
        <begin position="1"/>
        <end position="20"/>
    </location>
</feature>
<dbReference type="EMBL" id="JAFBRM010000005">
    <property type="protein sequence ID" value="MBM1715390.1"/>
    <property type="molecule type" value="Genomic_DNA"/>
</dbReference>
<feature type="domain" description="Single Cache" evidence="7">
    <location>
        <begin position="18"/>
        <end position="103"/>
    </location>
</feature>
<evidence type="ECO:0000256" key="1">
    <source>
        <dbReference type="ARBA" id="ARBA00004651"/>
    </source>
</evidence>
<evidence type="ECO:0000256" key="3">
    <source>
        <dbReference type="ARBA" id="ARBA00022692"/>
    </source>
</evidence>
<dbReference type="Gene3D" id="3.30.450.20">
    <property type="entry name" value="PAS domain"/>
    <property type="match status" value="1"/>
</dbReference>
<accession>A0AAE2W0S0</accession>
<keyword evidence="4" id="KW-1133">Transmembrane helix</keyword>
<evidence type="ECO:0000256" key="5">
    <source>
        <dbReference type="ARBA" id="ARBA00023136"/>
    </source>
</evidence>
<keyword evidence="5" id="KW-0472">Membrane</keyword>
<evidence type="ECO:0000259" key="7">
    <source>
        <dbReference type="SMART" id="SM01049"/>
    </source>
</evidence>
<sequence length="152" mass="16101">MLQKMMFVLALVLAPLAGLAAERGSADEAAAMVERVVTLFEAQGIEAVVAAVDDPSNTAFRDRDLYVIVGELGGDLVAHGANPALVGKNLDGMKDSNGVMVGVELQKTAREDGAGWVDYVWPNPATKKIESKSTRVVRLGDSHYAGVGIYKD</sequence>